<dbReference type="RefSeq" id="XP_018266277.2">
    <property type="nucleotide sequence ID" value="XM_018403623.2"/>
</dbReference>
<dbReference type="GeneID" id="28963951"/>
<evidence type="ECO:0000256" key="1">
    <source>
        <dbReference type="SAM" id="MobiDB-lite"/>
    </source>
</evidence>
<dbReference type="Proteomes" id="UP000078595">
    <property type="component" value="Chromosome 1"/>
</dbReference>
<feature type="compositionally biased region" description="Basic and acidic residues" evidence="1">
    <location>
        <begin position="1"/>
        <end position="19"/>
    </location>
</feature>
<dbReference type="KEGG" id="kdj:28963951"/>
<dbReference type="EMBL" id="CP144530">
    <property type="protein sequence ID" value="WWC57716.1"/>
    <property type="molecule type" value="Genomic_DNA"/>
</dbReference>
<feature type="region of interest" description="Disordered" evidence="1">
    <location>
        <begin position="1"/>
        <end position="23"/>
    </location>
</feature>
<keyword evidence="3" id="KW-1185">Reference proteome</keyword>
<protein>
    <submittedName>
        <fullName evidence="2">Uncharacterized protein</fullName>
    </submittedName>
</protein>
<organism evidence="2 3">
    <name type="scientific">Kwoniella dejecticola CBS 10117</name>
    <dbReference type="NCBI Taxonomy" id="1296121"/>
    <lineage>
        <taxon>Eukaryota</taxon>
        <taxon>Fungi</taxon>
        <taxon>Dikarya</taxon>
        <taxon>Basidiomycota</taxon>
        <taxon>Agaricomycotina</taxon>
        <taxon>Tremellomycetes</taxon>
        <taxon>Tremellales</taxon>
        <taxon>Cryptococcaceae</taxon>
        <taxon>Kwoniella</taxon>
    </lineage>
</organism>
<sequence length="146" mass="15896">MSSSSKSKDKNKSEADVRAQRKAYLAKANPATVEELISSGELENEHPKEGQWRPSWANVEFDEDACLQNILFVPQEGFYAPAGTILPLGAQMPEMTILKYGGYIPEGTSFPGGVMVPMHARMVNILPEQTIKPSGPIASESLCSVQ</sequence>
<reference evidence="2" key="1">
    <citation type="submission" date="2013-07" db="EMBL/GenBank/DDBJ databases">
        <authorList>
            <consortium name="The Broad Institute Genome Sequencing Platform"/>
            <person name="Cuomo C."/>
            <person name="Litvintseva A."/>
            <person name="Chen Y."/>
            <person name="Heitman J."/>
            <person name="Sun S."/>
            <person name="Springer D."/>
            <person name="Dromer F."/>
            <person name="Young S.K."/>
            <person name="Zeng Q."/>
            <person name="Gargeya S."/>
            <person name="Fitzgerald M."/>
            <person name="Abouelleil A."/>
            <person name="Alvarado L."/>
            <person name="Berlin A.M."/>
            <person name="Chapman S.B."/>
            <person name="Dewar J."/>
            <person name="Goldberg J."/>
            <person name="Griggs A."/>
            <person name="Gujja S."/>
            <person name="Hansen M."/>
            <person name="Howarth C."/>
            <person name="Imamovic A."/>
            <person name="Larimer J."/>
            <person name="McCowan C."/>
            <person name="Murphy C."/>
            <person name="Pearson M."/>
            <person name="Priest M."/>
            <person name="Roberts A."/>
            <person name="Saif S."/>
            <person name="Shea T."/>
            <person name="Sykes S."/>
            <person name="Wortman J."/>
            <person name="Nusbaum C."/>
            <person name="Birren B."/>
        </authorList>
    </citation>
    <scope>NUCLEOTIDE SEQUENCE</scope>
    <source>
        <strain evidence="2">CBS 10117</strain>
    </source>
</reference>
<name>A0AAJ8KHQ4_9TREE</name>
<accession>A0AAJ8KHQ4</accession>
<evidence type="ECO:0000313" key="2">
    <source>
        <dbReference type="EMBL" id="WWC57716.1"/>
    </source>
</evidence>
<proteinExistence type="predicted"/>
<dbReference type="AlphaFoldDB" id="A0AAJ8KHQ4"/>
<reference evidence="2" key="2">
    <citation type="submission" date="2024-02" db="EMBL/GenBank/DDBJ databases">
        <title>Comparative genomics of Cryptococcus and Kwoniella reveals pathogenesis evolution and contrasting modes of karyotype evolution via chromosome fusion or intercentromeric recombination.</title>
        <authorList>
            <person name="Coelho M.A."/>
            <person name="David-Palma M."/>
            <person name="Shea T."/>
            <person name="Bowers K."/>
            <person name="McGinley-Smith S."/>
            <person name="Mohammad A.W."/>
            <person name="Gnirke A."/>
            <person name="Yurkov A.M."/>
            <person name="Nowrousian M."/>
            <person name="Sun S."/>
            <person name="Cuomo C.A."/>
            <person name="Heitman J."/>
        </authorList>
    </citation>
    <scope>NUCLEOTIDE SEQUENCE</scope>
    <source>
        <strain evidence="2">CBS 10117</strain>
    </source>
</reference>
<gene>
    <name evidence="2" type="ORF">I303_100250</name>
</gene>
<evidence type="ECO:0000313" key="3">
    <source>
        <dbReference type="Proteomes" id="UP000078595"/>
    </source>
</evidence>